<dbReference type="InterPro" id="IPR037401">
    <property type="entry name" value="SnoaL-like"/>
</dbReference>
<dbReference type="SUPFAM" id="SSF55874">
    <property type="entry name" value="ATPase domain of HSP90 chaperone/DNA topoisomerase II/histidine kinase"/>
    <property type="match status" value="1"/>
</dbReference>
<dbReference type="Pfam" id="PF13581">
    <property type="entry name" value="HATPase_c_2"/>
    <property type="match status" value="1"/>
</dbReference>
<protein>
    <submittedName>
        <fullName evidence="3">Nuclear transport factor 2 family protein</fullName>
    </submittedName>
</protein>
<dbReference type="Proteomes" id="UP001056035">
    <property type="component" value="Chromosome"/>
</dbReference>
<evidence type="ECO:0000313" key="3">
    <source>
        <dbReference type="EMBL" id="UTI63706.1"/>
    </source>
</evidence>
<gene>
    <name evidence="3" type="ORF">NBH00_20475</name>
</gene>
<dbReference type="RefSeq" id="WP_254570430.1">
    <property type="nucleotide sequence ID" value="NZ_CP098502.1"/>
</dbReference>
<sequence length="261" mass="27925">MTEREALARRAFDAFNAREADAFAATMHPDIVFTPLLTSAGPYRGRAGMRRFVEDAFEWTDAGEVRILGAQEVGDVVVLRGRIAIVSAQREFETDVVYVLQIRDGLICELVTLADAPEAQAQLGLSPSQGASDLRVELPAVPGSVPSVRRAARAYAAAAGVADLHAVELAITEAATNAVLHAYIDEPAPGAVTLVGRRDRDDVLLCVQDDGRGLLPRDDSPGLGMGLSIMHRSAAEISFVGPPQRARGTEVRLRFAAGRRT</sequence>
<dbReference type="PANTHER" id="PTHR35526:SF3">
    <property type="entry name" value="ANTI-SIGMA-F FACTOR RSBW"/>
    <property type="match status" value="1"/>
</dbReference>
<dbReference type="Gene3D" id="3.30.565.10">
    <property type="entry name" value="Histidine kinase-like ATPase, C-terminal domain"/>
    <property type="match status" value="1"/>
</dbReference>
<evidence type="ECO:0000259" key="2">
    <source>
        <dbReference type="SMART" id="SM00387"/>
    </source>
</evidence>
<reference evidence="3 4" key="1">
    <citation type="submission" date="2022-06" db="EMBL/GenBank/DDBJ databases">
        <title>Paraconexibacter antarcticus.</title>
        <authorList>
            <person name="Kim C.S."/>
        </authorList>
    </citation>
    <scope>NUCLEOTIDE SEQUENCE [LARGE SCALE GENOMIC DNA]</scope>
    <source>
        <strain evidence="3 4">02-257</strain>
    </source>
</reference>
<feature type="domain" description="Histidine kinase/HSP90-like ATPase" evidence="2">
    <location>
        <begin position="162"/>
        <end position="259"/>
    </location>
</feature>
<dbReference type="InterPro" id="IPR032710">
    <property type="entry name" value="NTF2-like_dom_sf"/>
</dbReference>
<keyword evidence="1" id="KW-0418">Kinase</keyword>
<dbReference type="SMART" id="SM00387">
    <property type="entry name" value="HATPase_c"/>
    <property type="match status" value="1"/>
</dbReference>
<accession>A0ABY5DRZ1</accession>
<keyword evidence="4" id="KW-1185">Reference proteome</keyword>
<evidence type="ECO:0000313" key="4">
    <source>
        <dbReference type="Proteomes" id="UP001056035"/>
    </source>
</evidence>
<dbReference type="CDD" id="cd16936">
    <property type="entry name" value="HATPase_RsbW-like"/>
    <property type="match status" value="1"/>
</dbReference>
<dbReference type="PANTHER" id="PTHR35526">
    <property type="entry name" value="ANTI-SIGMA-F FACTOR RSBW-RELATED"/>
    <property type="match status" value="1"/>
</dbReference>
<evidence type="ECO:0000256" key="1">
    <source>
        <dbReference type="ARBA" id="ARBA00022527"/>
    </source>
</evidence>
<dbReference type="EMBL" id="CP098502">
    <property type="protein sequence ID" value="UTI63706.1"/>
    <property type="molecule type" value="Genomic_DNA"/>
</dbReference>
<proteinExistence type="predicted"/>
<dbReference type="InterPro" id="IPR036890">
    <property type="entry name" value="HATPase_C_sf"/>
</dbReference>
<keyword evidence="1" id="KW-0723">Serine/threonine-protein kinase</keyword>
<dbReference type="Gene3D" id="3.10.450.50">
    <property type="match status" value="1"/>
</dbReference>
<dbReference type="InterPro" id="IPR003594">
    <property type="entry name" value="HATPase_dom"/>
</dbReference>
<dbReference type="InterPro" id="IPR050267">
    <property type="entry name" value="Anti-sigma-factor_SerPK"/>
</dbReference>
<dbReference type="SUPFAM" id="SSF54427">
    <property type="entry name" value="NTF2-like"/>
    <property type="match status" value="1"/>
</dbReference>
<organism evidence="3 4">
    <name type="scientific">Paraconexibacter antarcticus</name>
    <dbReference type="NCBI Taxonomy" id="2949664"/>
    <lineage>
        <taxon>Bacteria</taxon>
        <taxon>Bacillati</taxon>
        <taxon>Actinomycetota</taxon>
        <taxon>Thermoleophilia</taxon>
        <taxon>Solirubrobacterales</taxon>
        <taxon>Paraconexibacteraceae</taxon>
        <taxon>Paraconexibacter</taxon>
    </lineage>
</organism>
<keyword evidence="1" id="KW-0808">Transferase</keyword>
<dbReference type="Pfam" id="PF12680">
    <property type="entry name" value="SnoaL_2"/>
    <property type="match status" value="1"/>
</dbReference>
<name>A0ABY5DRZ1_9ACTN</name>